<dbReference type="GO" id="GO:0016020">
    <property type="term" value="C:membrane"/>
    <property type="evidence" value="ECO:0007669"/>
    <property type="project" value="UniProtKB-SubCell"/>
</dbReference>
<sequence length="511" mass="57120">MNHRSIQACWLGTFLLLPWLNPYTAGPTPNVWPLLLSALCAIVLWTFRHRLNARLVTAGWLIAAALSVLIGLTQYFGLAPALSPWISQTEAGEAFANLRQRNQFATLTSIGLLVLIGWRAQRENSAGQQQVQEWRMPWWACLLGLLLALGNAASSSRTGLLQWLLIAALTAWWALPGRRWRLPVFAAQALLAYGVAVLMLPWLLELATGLHSDGLFGRLVKSPGCSSRKVLWANVLTLIAQKPWLGWGWGELDYAHFITLYPGPRFCEILDNAHNLPLHLAVELGVPAAMAISGALGWLAWRAQPWREQNPVRQTAWGVLTVIGLHSLLEYPLWYGPFQIAAGLSAWLLFSIGRENQPLPDADVDGLDEKSKQKRPFAQYLRSLAAITMIVMLACVAISYHRVSQIYLLPDKRSAAYREDTLDKVRGSRLFRNQARFAELSMTPLTPANAAAIYDLARDMLHYSPEPRVIEKVIESAVMLGRDDEALQYLARYRAAFPQDHARWASKNAGR</sequence>
<feature type="transmembrane region" description="Helical" evidence="5">
    <location>
        <begin position="160"/>
        <end position="175"/>
    </location>
</feature>
<feature type="transmembrane region" description="Helical" evidence="5">
    <location>
        <begin position="60"/>
        <end position="82"/>
    </location>
</feature>
<feature type="domain" description="Protein glycosylation ligase" evidence="8">
    <location>
        <begin position="94"/>
        <end position="118"/>
    </location>
</feature>
<dbReference type="InterPro" id="IPR051533">
    <property type="entry name" value="WaaL-like"/>
</dbReference>
<feature type="domain" description="Virulence factor membrane-bound polymerase C-terminal" evidence="7">
    <location>
        <begin position="315"/>
        <end position="506"/>
    </location>
</feature>
<proteinExistence type="predicted"/>
<feature type="domain" description="O-antigen ligase-related" evidence="6">
    <location>
        <begin position="144"/>
        <end position="291"/>
    </location>
</feature>
<accession>A0AAU7LR38</accession>
<evidence type="ECO:0000259" key="8">
    <source>
        <dbReference type="Pfam" id="PF15864"/>
    </source>
</evidence>
<evidence type="ECO:0000256" key="3">
    <source>
        <dbReference type="ARBA" id="ARBA00022989"/>
    </source>
</evidence>
<evidence type="ECO:0000256" key="1">
    <source>
        <dbReference type="ARBA" id="ARBA00004141"/>
    </source>
</evidence>
<dbReference type="Pfam" id="PF04932">
    <property type="entry name" value="Wzy_C"/>
    <property type="match status" value="1"/>
</dbReference>
<dbReference type="InterPro" id="IPR031726">
    <property type="entry name" value="PglL_A"/>
</dbReference>
<dbReference type="PANTHER" id="PTHR37422">
    <property type="entry name" value="TEICHURONIC ACID BIOSYNTHESIS PROTEIN TUAE"/>
    <property type="match status" value="1"/>
</dbReference>
<feature type="transmembrane region" description="Helical" evidence="5">
    <location>
        <begin position="182"/>
        <end position="204"/>
    </location>
</feature>
<evidence type="ECO:0000259" key="7">
    <source>
        <dbReference type="Pfam" id="PF11846"/>
    </source>
</evidence>
<dbReference type="AlphaFoldDB" id="A0AAU7LR38"/>
<feature type="transmembrane region" description="Helical" evidence="5">
    <location>
        <begin position="102"/>
        <end position="118"/>
    </location>
</feature>
<name>A0AAU7LR38_9BURK</name>
<feature type="transmembrane region" description="Helical" evidence="5">
    <location>
        <begin position="280"/>
        <end position="300"/>
    </location>
</feature>
<dbReference type="InterPro" id="IPR007016">
    <property type="entry name" value="O-antigen_ligase-rel_domated"/>
</dbReference>
<evidence type="ECO:0000259" key="6">
    <source>
        <dbReference type="Pfam" id="PF04932"/>
    </source>
</evidence>
<dbReference type="InterPro" id="IPR021797">
    <property type="entry name" value="Wzy_C_2"/>
</dbReference>
<evidence type="ECO:0000256" key="4">
    <source>
        <dbReference type="ARBA" id="ARBA00023136"/>
    </source>
</evidence>
<comment type="subcellular location">
    <subcellularLocation>
        <location evidence="1">Membrane</location>
        <topology evidence="1">Multi-pass membrane protein</topology>
    </subcellularLocation>
</comment>
<reference evidence="9" key="1">
    <citation type="submission" date="2024-05" db="EMBL/GenBank/DDBJ databases">
        <authorList>
            <person name="Bunk B."/>
            <person name="Swiderski J."/>
            <person name="Sproer C."/>
            <person name="Thiel V."/>
        </authorList>
    </citation>
    <scope>NUCLEOTIDE SEQUENCE</scope>
    <source>
        <strain evidence="9">DSM 17735</strain>
    </source>
</reference>
<keyword evidence="4 5" id="KW-0472">Membrane</keyword>
<feature type="transmembrane region" description="Helical" evidence="5">
    <location>
        <begin position="380"/>
        <end position="400"/>
    </location>
</feature>
<organism evidence="9">
    <name type="scientific">Polaromonas hydrogenivorans</name>
    <dbReference type="NCBI Taxonomy" id="335476"/>
    <lineage>
        <taxon>Bacteria</taxon>
        <taxon>Pseudomonadati</taxon>
        <taxon>Pseudomonadota</taxon>
        <taxon>Betaproteobacteria</taxon>
        <taxon>Burkholderiales</taxon>
        <taxon>Comamonadaceae</taxon>
        <taxon>Polaromonas</taxon>
    </lineage>
</organism>
<dbReference type="RefSeq" id="WP_349279137.1">
    <property type="nucleotide sequence ID" value="NZ_CBCSCU010000007.1"/>
</dbReference>
<dbReference type="Pfam" id="PF15864">
    <property type="entry name" value="PglL_A"/>
    <property type="match status" value="1"/>
</dbReference>
<feature type="transmembrane region" description="Helical" evidence="5">
    <location>
        <begin position="138"/>
        <end position="154"/>
    </location>
</feature>
<dbReference type="PANTHER" id="PTHR37422:SF13">
    <property type="entry name" value="LIPOPOLYSACCHARIDE BIOSYNTHESIS PROTEIN PA4999-RELATED"/>
    <property type="match status" value="1"/>
</dbReference>
<feature type="transmembrane region" description="Helical" evidence="5">
    <location>
        <begin position="32"/>
        <end position="48"/>
    </location>
</feature>
<evidence type="ECO:0000256" key="2">
    <source>
        <dbReference type="ARBA" id="ARBA00022692"/>
    </source>
</evidence>
<protein>
    <submittedName>
        <fullName evidence="9">Wzy polymerase domain-containing protein</fullName>
    </submittedName>
</protein>
<dbReference type="EMBL" id="CP157675">
    <property type="protein sequence ID" value="XBP70066.1"/>
    <property type="molecule type" value="Genomic_DNA"/>
</dbReference>
<dbReference type="Pfam" id="PF11846">
    <property type="entry name" value="Wzy_C_2"/>
    <property type="match status" value="1"/>
</dbReference>
<keyword evidence="2 5" id="KW-0812">Transmembrane</keyword>
<gene>
    <name evidence="9" type="ORF">ABLV49_19705</name>
</gene>
<evidence type="ECO:0000256" key="5">
    <source>
        <dbReference type="SAM" id="Phobius"/>
    </source>
</evidence>
<evidence type="ECO:0000313" key="9">
    <source>
        <dbReference type="EMBL" id="XBP70066.1"/>
    </source>
</evidence>
<keyword evidence="3 5" id="KW-1133">Transmembrane helix</keyword>